<feature type="domain" description="HTH tetR-type" evidence="5">
    <location>
        <begin position="11"/>
        <end position="71"/>
    </location>
</feature>
<evidence type="ECO:0000256" key="2">
    <source>
        <dbReference type="ARBA" id="ARBA00023125"/>
    </source>
</evidence>
<proteinExistence type="predicted"/>
<dbReference type="InterPro" id="IPR009057">
    <property type="entry name" value="Homeodomain-like_sf"/>
</dbReference>
<dbReference type="RefSeq" id="WP_167166459.1">
    <property type="nucleotide sequence ID" value="NZ_JAAOYM010000001.1"/>
</dbReference>
<dbReference type="InterPro" id="IPR001647">
    <property type="entry name" value="HTH_TetR"/>
</dbReference>
<evidence type="ECO:0000313" key="6">
    <source>
        <dbReference type="EMBL" id="NIJ10386.1"/>
    </source>
</evidence>
<dbReference type="InterPro" id="IPR036271">
    <property type="entry name" value="Tet_transcr_reg_TetR-rel_C_sf"/>
</dbReference>
<gene>
    <name evidence="6" type="ORF">FHU38_000730</name>
</gene>
<evidence type="ECO:0000313" key="7">
    <source>
        <dbReference type="Proteomes" id="UP000545493"/>
    </source>
</evidence>
<dbReference type="SUPFAM" id="SSF48498">
    <property type="entry name" value="Tetracyclin repressor-like, C-terminal domain"/>
    <property type="match status" value="1"/>
</dbReference>
<dbReference type="PROSITE" id="PS50977">
    <property type="entry name" value="HTH_TETR_2"/>
    <property type="match status" value="1"/>
</dbReference>
<keyword evidence="3" id="KW-0804">Transcription</keyword>
<evidence type="ECO:0000256" key="1">
    <source>
        <dbReference type="ARBA" id="ARBA00023015"/>
    </source>
</evidence>
<accession>A0A7X5ULT2</accession>
<protein>
    <submittedName>
        <fullName evidence="6">AcrR family transcriptional regulator</fullName>
    </submittedName>
</protein>
<dbReference type="EMBL" id="JAAOYM010000001">
    <property type="protein sequence ID" value="NIJ10386.1"/>
    <property type="molecule type" value="Genomic_DNA"/>
</dbReference>
<organism evidence="6 7">
    <name type="scientific">Saccharomonospora amisosensis</name>
    <dbReference type="NCBI Taxonomy" id="1128677"/>
    <lineage>
        <taxon>Bacteria</taxon>
        <taxon>Bacillati</taxon>
        <taxon>Actinomycetota</taxon>
        <taxon>Actinomycetes</taxon>
        <taxon>Pseudonocardiales</taxon>
        <taxon>Pseudonocardiaceae</taxon>
        <taxon>Saccharomonospora</taxon>
    </lineage>
</organism>
<keyword evidence="1" id="KW-0805">Transcription regulation</keyword>
<dbReference type="PANTHER" id="PTHR47506">
    <property type="entry name" value="TRANSCRIPTIONAL REGULATORY PROTEIN"/>
    <property type="match status" value="1"/>
</dbReference>
<feature type="DNA-binding region" description="H-T-H motif" evidence="4">
    <location>
        <begin position="34"/>
        <end position="53"/>
    </location>
</feature>
<evidence type="ECO:0000259" key="5">
    <source>
        <dbReference type="PROSITE" id="PS50977"/>
    </source>
</evidence>
<dbReference type="AlphaFoldDB" id="A0A7X5ULT2"/>
<dbReference type="PANTHER" id="PTHR47506:SF1">
    <property type="entry name" value="HTH-TYPE TRANSCRIPTIONAL REGULATOR YJDC"/>
    <property type="match status" value="1"/>
</dbReference>
<name>A0A7X5ULT2_9PSEU</name>
<dbReference type="Proteomes" id="UP000545493">
    <property type="component" value="Unassembled WGS sequence"/>
</dbReference>
<dbReference type="Pfam" id="PF00440">
    <property type="entry name" value="TetR_N"/>
    <property type="match status" value="1"/>
</dbReference>
<reference evidence="6 7" key="1">
    <citation type="submission" date="2020-03" db="EMBL/GenBank/DDBJ databases">
        <title>Sequencing the genomes of 1000 actinobacteria strains.</title>
        <authorList>
            <person name="Klenk H.-P."/>
        </authorList>
    </citation>
    <scope>NUCLEOTIDE SEQUENCE [LARGE SCALE GENOMIC DNA]</scope>
    <source>
        <strain evidence="6 7">DSM 45685</strain>
    </source>
</reference>
<dbReference type="PRINTS" id="PR00455">
    <property type="entry name" value="HTHTETR"/>
</dbReference>
<evidence type="ECO:0000256" key="4">
    <source>
        <dbReference type="PROSITE-ProRule" id="PRU00335"/>
    </source>
</evidence>
<keyword evidence="2 4" id="KW-0238">DNA-binding</keyword>
<evidence type="ECO:0000256" key="3">
    <source>
        <dbReference type="ARBA" id="ARBA00023163"/>
    </source>
</evidence>
<sequence>MPPAFSAEEKAHISQLLLDSGLRAFTTQGLRKTSIEDLVRPAGIAKSSFYLFFDSKEALYLELLLRQLRQVKSRVVDGALLRGADARDSLRLFLRATIEELSNNPLYRRLMTHPEELRAVARKLDPHRMSALEDNPVTALDDFVERHRAEGALIDADPAVIVGVLRAVLLLPAHADELGKHYPAITDLLIDLVTAGLTPKQEELG</sequence>
<dbReference type="SUPFAM" id="SSF46689">
    <property type="entry name" value="Homeodomain-like"/>
    <property type="match status" value="1"/>
</dbReference>
<dbReference type="Gene3D" id="1.10.357.10">
    <property type="entry name" value="Tetracycline Repressor, domain 2"/>
    <property type="match status" value="1"/>
</dbReference>
<dbReference type="GO" id="GO:0003677">
    <property type="term" value="F:DNA binding"/>
    <property type="evidence" value="ECO:0007669"/>
    <property type="project" value="UniProtKB-UniRule"/>
</dbReference>
<keyword evidence="7" id="KW-1185">Reference proteome</keyword>
<comment type="caution">
    <text evidence="6">The sequence shown here is derived from an EMBL/GenBank/DDBJ whole genome shotgun (WGS) entry which is preliminary data.</text>
</comment>